<feature type="region of interest" description="Disordered" evidence="1">
    <location>
        <begin position="312"/>
        <end position="440"/>
    </location>
</feature>
<dbReference type="Proteomes" id="UP000036987">
    <property type="component" value="Unassembled WGS sequence"/>
</dbReference>
<feature type="compositionally biased region" description="Basic residues" evidence="1">
    <location>
        <begin position="167"/>
        <end position="182"/>
    </location>
</feature>
<dbReference type="InterPro" id="IPR025486">
    <property type="entry name" value="DUF4378"/>
</dbReference>
<name>A0A0K9P9M9_ZOSMR</name>
<comment type="caution">
    <text evidence="3">The sequence shown here is derived from an EMBL/GenBank/DDBJ whole genome shotgun (WGS) entry which is preliminary data.</text>
</comment>
<dbReference type="EMBL" id="LFYR01001090">
    <property type="protein sequence ID" value="KMZ64895.1"/>
    <property type="molecule type" value="Genomic_DNA"/>
</dbReference>
<feature type="compositionally biased region" description="Polar residues" evidence="1">
    <location>
        <begin position="322"/>
        <end position="336"/>
    </location>
</feature>
<keyword evidence="4" id="KW-1185">Reference proteome</keyword>
<feature type="region of interest" description="Disordered" evidence="1">
    <location>
        <begin position="163"/>
        <end position="247"/>
    </location>
</feature>
<feature type="region of interest" description="Disordered" evidence="1">
    <location>
        <begin position="1"/>
        <end position="23"/>
    </location>
</feature>
<protein>
    <recommendedName>
        <fullName evidence="2">DUF4378 domain-containing protein</fullName>
    </recommendedName>
</protein>
<evidence type="ECO:0000313" key="3">
    <source>
        <dbReference type="EMBL" id="KMZ64895.1"/>
    </source>
</evidence>
<dbReference type="Pfam" id="PF14309">
    <property type="entry name" value="DUF4378"/>
    <property type="match status" value="1"/>
</dbReference>
<gene>
    <name evidence="3" type="ORF">ZOSMA_345G00110</name>
</gene>
<dbReference type="AlphaFoldDB" id="A0A0K9P9M9"/>
<dbReference type="OrthoDB" id="1939700at2759"/>
<feature type="compositionally biased region" description="Low complexity" evidence="1">
    <location>
        <begin position="386"/>
        <end position="397"/>
    </location>
</feature>
<proteinExistence type="predicted"/>
<evidence type="ECO:0000313" key="4">
    <source>
        <dbReference type="Proteomes" id="UP000036987"/>
    </source>
</evidence>
<reference evidence="4" key="1">
    <citation type="journal article" date="2016" name="Nature">
        <title>The genome of the seagrass Zostera marina reveals angiosperm adaptation to the sea.</title>
        <authorList>
            <person name="Olsen J.L."/>
            <person name="Rouze P."/>
            <person name="Verhelst B."/>
            <person name="Lin Y.-C."/>
            <person name="Bayer T."/>
            <person name="Collen J."/>
            <person name="Dattolo E."/>
            <person name="De Paoli E."/>
            <person name="Dittami S."/>
            <person name="Maumus F."/>
            <person name="Michel G."/>
            <person name="Kersting A."/>
            <person name="Lauritano C."/>
            <person name="Lohaus R."/>
            <person name="Toepel M."/>
            <person name="Tonon T."/>
            <person name="Vanneste K."/>
            <person name="Amirebrahimi M."/>
            <person name="Brakel J."/>
            <person name="Bostroem C."/>
            <person name="Chovatia M."/>
            <person name="Grimwood J."/>
            <person name="Jenkins J.W."/>
            <person name="Jueterbock A."/>
            <person name="Mraz A."/>
            <person name="Stam W.T."/>
            <person name="Tice H."/>
            <person name="Bornberg-Bauer E."/>
            <person name="Green P.J."/>
            <person name="Pearson G.A."/>
            <person name="Procaccini G."/>
            <person name="Duarte C.M."/>
            <person name="Schmutz J."/>
            <person name="Reusch T.B.H."/>
            <person name="Van de Peer Y."/>
        </authorList>
    </citation>
    <scope>NUCLEOTIDE SEQUENCE [LARGE SCALE GENOMIC DNA]</scope>
    <source>
        <strain evidence="4">cv. Finnish</strain>
    </source>
</reference>
<dbReference type="PANTHER" id="PTHR37751:SF1">
    <property type="entry name" value="LOW PROTEIN: M-PHASE INDUCER PHOSPHATASE-LIKE PROTEIN"/>
    <property type="match status" value="1"/>
</dbReference>
<evidence type="ECO:0000259" key="2">
    <source>
        <dbReference type="Pfam" id="PF14309"/>
    </source>
</evidence>
<feature type="domain" description="DUF4378" evidence="2">
    <location>
        <begin position="443"/>
        <end position="608"/>
    </location>
</feature>
<feature type="compositionally biased region" description="Basic and acidic residues" evidence="1">
    <location>
        <begin position="365"/>
        <end position="378"/>
    </location>
</feature>
<dbReference type="PANTHER" id="PTHR37751">
    <property type="entry name" value="LOW PROTEIN: M-PHASE INDUCER PHOSPHATASE-LIKE PROTEIN"/>
    <property type="match status" value="1"/>
</dbReference>
<accession>A0A0K9P9M9</accession>
<evidence type="ECO:0000256" key="1">
    <source>
        <dbReference type="SAM" id="MobiDB-lite"/>
    </source>
</evidence>
<dbReference type="OMA" id="FHYLELF"/>
<sequence length="617" mass="69289">MGKEWNWTKTFRKSGTGAGTGVEKQQTTHVAGCMSGVFHFFDLHQLLFATRASSDGIVVTPPKITDMAKGVEAPRNSLEFDVSTNASSASVILDASDDYEIPFGIQVIPRRKAAACVEDEENSQQVSSARSSTANVVAKLMGLDVVSNGDDFRSPRTYSNADDKALVSKKKQYYYHSRRKKEQQKMTSQTPPPRHPLQPRNSNMMMVCDDTRRGTRSLPETPRISSARRSGDSDPRHSVPGNSCINKENVNVNVRGNLSASAMQELKSAFLDYSSSSPSLLLPMKMRHVVEEQTNSPSRYAREIVRQMKNSVVNRRIEKARSSTSRQNQTPPSTVCSPRAIQQVPEVLTSKIKTTPKPSPKCKKVSSDRFNERLKKPPADSSTKNPFFIPSKSSSTSPPRPPKRSIGKLINIPPLKPPNVAVKKDNKPAIQTHRPKTSPVPEELQYVKRVLEKAGIRSRTSRLVSVRWNSPYHPLDPIIFHQLELNSTWSHHPKGQLKHRCNRKLLFELIDELLADILHPYYSSLQRPQTTAYNNNNMEGEALLIQIWSKIQTFPAAKCEVIQDIDALVECDLPDTTIRNLLNHPAIEEETYTITGEIERSISNLLLENTTNTIYFR</sequence>
<organism evidence="3 4">
    <name type="scientific">Zostera marina</name>
    <name type="common">Eelgrass</name>
    <dbReference type="NCBI Taxonomy" id="29655"/>
    <lineage>
        <taxon>Eukaryota</taxon>
        <taxon>Viridiplantae</taxon>
        <taxon>Streptophyta</taxon>
        <taxon>Embryophyta</taxon>
        <taxon>Tracheophyta</taxon>
        <taxon>Spermatophyta</taxon>
        <taxon>Magnoliopsida</taxon>
        <taxon>Liliopsida</taxon>
        <taxon>Zosteraceae</taxon>
        <taxon>Zostera</taxon>
    </lineage>
</organism>